<dbReference type="PANTHER" id="PTHR30111">
    <property type="entry name" value="33 KDA CHAPERONIN"/>
    <property type="match status" value="1"/>
</dbReference>
<evidence type="ECO:0000256" key="1">
    <source>
        <dbReference type="ARBA" id="ARBA00022490"/>
    </source>
</evidence>
<dbReference type="InterPro" id="IPR016153">
    <property type="entry name" value="Heat_shock_Hsp33_N"/>
</dbReference>
<feature type="disulfide bond" description="Redox-active" evidence="6">
    <location>
        <begin position="237"/>
        <end position="239"/>
    </location>
</feature>
<dbReference type="AlphaFoldDB" id="A0A2T0LCZ2"/>
<keyword evidence="8" id="KW-1185">Reference proteome</keyword>
<organism evidence="7 8">
    <name type="scientific">Planifilum fimeticola</name>
    <dbReference type="NCBI Taxonomy" id="201975"/>
    <lineage>
        <taxon>Bacteria</taxon>
        <taxon>Bacillati</taxon>
        <taxon>Bacillota</taxon>
        <taxon>Bacilli</taxon>
        <taxon>Bacillales</taxon>
        <taxon>Thermoactinomycetaceae</taxon>
        <taxon>Planifilum</taxon>
    </lineage>
</organism>
<comment type="subcellular location">
    <subcellularLocation>
        <location evidence="6">Cytoplasm</location>
    </subcellularLocation>
</comment>
<reference evidence="7 8" key="1">
    <citation type="submission" date="2018-03" db="EMBL/GenBank/DDBJ databases">
        <title>Genomic Encyclopedia of Archaeal and Bacterial Type Strains, Phase II (KMG-II): from individual species to whole genera.</title>
        <authorList>
            <person name="Goeker M."/>
        </authorList>
    </citation>
    <scope>NUCLEOTIDE SEQUENCE [LARGE SCALE GENOMIC DNA]</scope>
    <source>
        <strain evidence="7 8">DSM 44946</strain>
    </source>
</reference>
<dbReference type="Proteomes" id="UP000237797">
    <property type="component" value="Unassembled WGS sequence"/>
</dbReference>
<dbReference type="InterPro" id="IPR016154">
    <property type="entry name" value="Heat_shock_Hsp33_C"/>
</dbReference>
<comment type="similarity">
    <text evidence="6">Belongs to the HSP33 family.</text>
</comment>
<dbReference type="NCBIfam" id="NF001033">
    <property type="entry name" value="PRK00114.1"/>
    <property type="match status" value="1"/>
</dbReference>
<feature type="disulfide bond" description="Redox-active" evidence="6">
    <location>
        <begin position="270"/>
        <end position="273"/>
    </location>
</feature>
<keyword evidence="1 6" id="KW-0963">Cytoplasm</keyword>
<dbReference type="SUPFAM" id="SSF64397">
    <property type="entry name" value="Hsp33 domain"/>
    <property type="match status" value="1"/>
</dbReference>
<evidence type="ECO:0000256" key="3">
    <source>
        <dbReference type="ARBA" id="ARBA00023157"/>
    </source>
</evidence>
<sequence>MSEDYAVRATVRSGVLRAFAARTTELVKELQRRHHTWPVATAALGRAVTVGAMMGLMLKGERDRLTIQIKGNGPLGQIVVDADSRGNVRGYVDNPAVDLPLNARGKLDVAGAVGEGMLYIVKDLGLKEPYRGSVPLVSGELGEDFTYYFTTSEQIPSAVGVGVLVDRDGSVLASGGFILQVLPGADEEMITQLEERIAAMASVTDRIQSGATPEDLLREVIGEEVQVLQRQPVAFDCSCSPERIRSLLKSMGKEEISDILKSRGEAEVVCHFCNERYVVEKAELEEWLGETE</sequence>
<dbReference type="GO" id="GO:0042026">
    <property type="term" value="P:protein refolding"/>
    <property type="evidence" value="ECO:0007669"/>
    <property type="project" value="TreeGrafter"/>
</dbReference>
<evidence type="ECO:0000256" key="4">
    <source>
        <dbReference type="ARBA" id="ARBA00023186"/>
    </source>
</evidence>
<dbReference type="OrthoDB" id="9776534at2"/>
<dbReference type="Pfam" id="PF01430">
    <property type="entry name" value="HSP33"/>
    <property type="match status" value="1"/>
</dbReference>
<dbReference type="PANTHER" id="PTHR30111:SF1">
    <property type="entry name" value="33 KDA CHAPERONIN"/>
    <property type="match status" value="1"/>
</dbReference>
<dbReference type="Gene3D" id="3.55.30.10">
    <property type="entry name" value="Hsp33 domain"/>
    <property type="match status" value="1"/>
</dbReference>
<dbReference type="HAMAP" id="MF_00117">
    <property type="entry name" value="HslO"/>
    <property type="match status" value="1"/>
</dbReference>
<proteinExistence type="inferred from homology"/>
<evidence type="ECO:0000256" key="5">
    <source>
        <dbReference type="ARBA" id="ARBA00023284"/>
    </source>
</evidence>
<evidence type="ECO:0000313" key="7">
    <source>
        <dbReference type="EMBL" id="PRX39871.1"/>
    </source>
</evidence>
<accession>A0A2T0LCZ2</accession>
<evidence type="ECO:0000313" key="8">
    <source>
        <dbReference type="Proteomes" id="UP000237797"/>
    </source>
</evidence>
<dbReference type="Gene3D" id="3.90.1280.10">
    <property type="entry name" value="HSP33 redox switch-like"/>
    <property type="match status" value="1"/>
</dbReference>
<dbReference type="SUPFAM" id="SSF118352">
    <property type="entry name" value="HSP33 redox switch-like"/>
    <property type="match status" value="1"/>
</dbReference>
<evidence type="ECO:0000256" key="2">
    <source>
        <dbReference type="ARBA" id="ARBA00022833"/>
    </source>
</evidence>
<comment type="caution">
    <text evidence="7">The sequence shown here is derived from an EMBL/GenBank/DDBJ whole genome shotgun (WGS) entry which is preliminary data.</text>
</comment>
<keyword evidence="2 6" id="KW-0862">Zinc</keyword>
<keyword evidence="4 6" id="KW-0143">Chaperone</keyword>
<keyword evidence="5 6" id="KW-0676">Redox-active center</keyword>
<dbReference type="RefSeq" id="WP_106345743.1">
    <property type="nucleotide sequence ID" value="NZ_PVNE01000019.1"/>
</dbReference>
<dbReference type="GO" id="GO:0044183">
    <property type="term" value="F:protein folding chaperone"/>
    <property type="evidence" value="ECO:0007669"/>
    <property type="project" value="TreeGrafter"/>
</dbReference>
<dbReference type="InterPro" id="IPR000397">
    <property type="entry name" value="Heat_shock_Hsp33"/>
</dbReference>
<gene>
    <name evidence="6" type="primary">hslO</name>
    <name evidence="7" type="ORF">CLV97_11929</name>
</gene>
<name>A0A2T0LCZ2_9BACL</name>
<protein>
    <recommendedName>
        <fullName evidence="6">33 kDa chaperonin</fullName>
    </recommendedName>
    <alternativeName>
        <fullName evidence="6">Heat shock protein 33 homolog</fullName>
        <shortName evidence="6">HSP33</shortName>
    </alternativeName>
</protein>
<comment type="PTM">
    <text evidence="6">Under oxidizing conditions two disulfide bonds are formed involving the reactive cysteines. Under reducing conditions zinc is bound to the reactive cysteines and the protein is inactive.</text>
</comment>
<dbReference type="EMBL" id="PVNE01000019">
    <property type="protein sequence ID" value="PRX39871.1"/>
    <property type="molecule type" value="Genomic_DNA"/>
</dbReference>
<comment type="function">
    <text evidence="6">Redox regulated molecular chaperone. Protects both thermally unfolding and oxidatively damaged proteins from irreversible aggregation. Plays an important role in the bacterial defense system toward oxidative stress.</text>
</comment>
<dbReference type="GO" id="GO:0005737">
    <property type="term" value="C:cytoplasm"/>
    <property type="evidence" value="ECO:0007669"/>
    <property type="project" value="UniProtKB-SubCell"/>
</dbReference>
<evidence type="ECO:0000256" key="6">
    <source>
        <dbReference type="HAMAP-Rule" id="MF_00117"/>
    </source>
</evidence>
<dbReference type="CDD" id="cd00498">
    <property type="entry name" value="Hsp33"/>
    <property type="match status" value="1"/>
</dbReference>
<keyword evidence="3 6" id="KW-1015">Disulfide bond</keyword>
<dbReference type="PIRSF" id="PIRSF005261">
    <property type="entry name" value="Heat_shock_Hsp33"/>
    <property type="match status" value="1"/>
</dbReference>
<dbReference type="GO" id="GO:0051082">
    <property type="term" value="F:unfolded protein binding"/>
    <property type="evidence" value="ECO:0007669"/>
    <property type="project" value="UniProtKB-UniRule"/>
</dbReference>